<dbReference type="Gene3D" id="1.10.287.1490">
    <property type="match status" value="1"/>
</dbReference>
<evidence type="ECO:0000256" key="2">
    <source>
        <dbReference type="ARBA" id="ARBA00023034"/>
    </source>
</evidence>
<feature type="region of interest" description="Disordered" evidence="5">
    <location>
        <begin position="548"/>
        <end position="588"/>
    </location>
</feature>
<feature type="domain" description="GRIP" evidence="6">
    <location>
        <begin position="421"/>
        <end position="472"/>
    </location>
</feature>
<dbReference type="PANTHER" id="PTHR18921:SF2">
    <property type="entry name" value="THYROID RECEPTOR-INTERACTING PROTEIN 11"/>
    <property type="match status" value="1"/>
</dbReference>
<dbReference type="InterPro" id="IPR000237">
    <property type="entry name" value="GRIP_dom"/>
</dbReference>
<dbReference type="GO" id="GO:0006888">
    <property type="term" value="P:endoplasmic reticulum to Golgi vesicle-mediated transport"/>
    <property type="evidence" value="ECO:0007669"/>
    <property type="project" value="TreeGrafter"/>
</dbReference>
<feature type="region of interest" description="Disordered" evidence="5">
    <location>
        <begin position="1"/>
        <end position="90"/>
    </location>
</feature>
<dbReference type="AlphaFoldDB" id="A0AA38X9Y0"/>
<feature type="region of interest" description="Disordered" evidence="5">
    <location>
        <begin position="210"/>
        <end position="236"/>
    </location>
</feature>
<evidence type="ECO:0000256" key="4">
    <source>
        <dbReference type="SAM" id="Coils"/>
    </source>
</evidence>
<evidence type="ECO:0000313" key="7">
    <source>
        <dbReference type="EMBL" id="KAJ9609577.1"/>
    </source>
</evidence>
<dbReference type="GO" id="GO:0031267">
    <property type="term" value="F:small GTPase binding"/>
    <property type="evidence" value="ECO:0007669"/>
    <property type="project" value="TreeGrafter"/>
</dbReference>
<dbReference type="PANTHER" id="PTHR18921">
    <property type="entry name" value="MYOSIN HEAVY CHAIN - RELATED"/>
    <property type="match status" value="1"/>
</dbReference>
<name>A0AA38X9Y0_9EURO</name>
<evidence type="ECO:0000313" key="8">
    <source>
        <dbReference type="Proteomes" id="UP001172673"/>
    </source>
</evidence>
<keyword evidence="2" id="KW-0333">Golgi apparatus</keyword>
<evidence type="ECO:0000256" key="5">
    <source>
        <dbReference type="SAM" id="MobiDB-lite"/>
    </source>
</evidence>
<dbReference type="EMBL" id="JAPDRK010000008">
    <property type="protein sequence ID" value="KAJ9609577.1"/>
    <property type="molecule type" value="Genomic_DNA"/>
</dbReference>
<dbReference type="GO" id="GO:0005794">
    <property type="term" value="C:Golgi apparatus"/>
    <property type="evidence" value="ECO:0007669"/>
    <property type="project" value="UniProtKB-SubCell"/>
</dbReference>
<feature type="compositionally biased region" description="Polar residues" evidence="5">
    <location>
        <begin position="564"/>
        <end position="574"/>
    </location>
</feature>
<accession>A0AA38X9Y0</accession>
<feature type="compositionally biased region" description="Acidic residues" evidence="5">
    <location>
        <begin position="50"/>
        <end position="62"/>
    </location>
</feature>
<comment type="caution">
    <text evidence="7">The sequence shown here is derived from an EMBL/GenBank/DDBJ whole genome shotgun (WGS) entry which is preliminary data.</text>
</comment>
<gene>
    <name evidence="7" type="ORF">H2200_005904</name>
</gene>
<reference evidence="7" key="1">
    <citation type="submission" date="2022-10" db="EMBL/GenBank/DDBJ databases">
        <title>Culturing micro-colonial fungi from biological soil crusts in the Mojave desert and describing Neophaeococcomyces mojavensis, and introducing the new genera and species Taxawa tesnikishii.</title>
        <authorList>
            <person name="Kurbessoian T."/>
            <person name="Stajich J.E."/>
        </authorList>
    </citation>
    <scope>NUCLEOTIDE SEQUENCE</scope>
    <source>
        <strain evidence="7">TK_41</strain>
    </source>
</reference>
<dbReference type="GO" id="GO:0007030">
    <property type="term" value="P:Golgi organization"/>
    <property type="evidence" value="ECO:0007669"/>
    <property type="project" value="TreeGrafter"/>
</dbReference>
<dbReference type="PROSITE" id="PS50913">
    <property type="entry name" value="GRIP"/>
    <property type="match status" value="1"/>
</dbReference>
<dbReference type="Pfam" id="PF10375">
    <property type="entry name" value="GRAB"/>
    <property type="match status" value="1"/>
</dbReference>
<organism evidence="7 8">
    <name type="scientific">Cladophialophora chaetospira</name>
    <dbReference type="NCBI Taxonomy" id="386627"/>
    <lineage>
        <taxon>Eukaryota</taxon>
        <taxon>Fungi</taxon>
        <taxon>Dikarya</taxon>
        <taxon>Ascomycota</taxon>
        <taxon>Pezizomycotina</taxon>
        <taxon>Eurotiomycetes</taxon>
        <taxon>Chaetothyriomycetidae</taxon>
        <taxon>Chaetothyriales</taxon>
        <taxon>Herpotrichiellaceae</taxon>
        <taxon>Cladophialophora</taxon>
    </lineage>
</organism>
<feature type="compositionally biased region" description="Basic residues" evidence="5">
    <location>
        <begin position="16"/>
        <end position="27"/>
    </location>
</feature>
<keyword evidence="8" id="KW-1185">Reference proteome</keyword>
<evidence type="ECO:0000256" key="3">
    <source>
        <dbReference type="ARBA" id="ARBA00023054"/>
    </source>
</evidence>
<feature type="compositionally biased region" description="Polar residues" evidence="5">
    <location>
        <begin position="474"/>
        <end position="488"/>
    </location>
</feature>
<evidence type="ECO:0000259" key="6">
    <source>
        <dbReference type="PROSITE" id="PS50913"/>
    </source>
</evidence>
<feature type="region of interest" description="Disordered" evidence="5">
    <location>
        <begin position="469"/>
        <end position="489"/>
    </location>
</feature>
<evidence type="ECO:0000256" key="1">
    <source>
        <dbReference type="ARBA" id="ARBA00004555"/>
    </source>
</evidence>
<proteinExistence type="predicted"/>
<feature type="compositionally biased region" description="Pro residues" evidence="5">
    <location>
        <begin position="577"/>
        <end position="588"/>
    </location>
</feature>
<protein>
    <recommendedName>
        <fullName evidence="6">GRIP domain-containing protein</fullName>
    </recommendedName>
</protein>
<keyword evidence="3 4" id="KW-0175">Coiled coil</keyword>
<dbReference type="InterPro" id="IPR019459">
    <property type="entry name" value="GRAB"/>
</dbReference>
<comment type="subcellular location">
    <subcellularLocation>
        <location evidence="1">Golgi apparatus</location>
    </subcellularLocation>
</comment>
<feature type="coiled-coil region" evidence="4">
    <location>
        <begin position="280"/>
        <end position="378"/>
    </location>
</feature>
<feature type="compositionally biased region" description="Basic and acidic residues" evidence="5">
    <location>
        <begin position="223"/>
        <end position="232"/>
    </location>
</feature>
<sequence length="588" mass="65248">MSSTNNTSIPSGDQKSKKKKRPKKKTNAHSATADTPATPTETHETHNGVDDDEDGDHDDPDVEGTAASPMKEEPPEEAPAPEITTTITNGVKDLTVEEGHNDAATRFDALVRDRDALRQEVTQLRQSLEELQAKHVSDVEAVQGELADTQAEKETAEEQYQSLLGKVNTIRSQLGERLKADAEDLAQARTRIEELEEQKSEIQERYTTRSAEVEELTSQTRELNQKHTEQSKELSNLRNRLTLSQQNWIKEKEELVESEAYVREEFENAKQAMHDWEVLAMEERTIRKDLADRNADLEEQLSSLKDGYEKATSERDTHSSAVDGLQRALQEIQTVRKQELKELVETNQAEQEALRKQLEELQTSYDATVSDLEQTKKDLDRALPFEKEVKEKNLLIGKLRHEAVILSDHLTKALRFLRKGKPEDNVDRQIVTNHLLHFLHLDRSDPKKFQILQLIAALLGWTDEQREQAGLSRPGNSTGAPVPTSSFGSLRGLSGMREVHRTPSTPMLNHAAGGGGEYFGSSGAEGVTSPNGRETLAELWQNFLEQEAAVGGPGAGPAKGAKSRQGSVAFSASSGPGVPPLPPMPPPK</sequence>
<dbReference type="Proteomes" id="UP001172673">
    <property type="component" value="Unassembled WGS sequence"/>
</dbReference>
<feature type="compositionally biased region" description="Polar residues" evidence="5">
    <location>
        <begin position="1"/>
        <end position="13"/>
    </location>
</feature>